<dbReference type="InterPro" id="IPR006501">
    <property type="entry name" value="Pectinesterase_inhib_dom"/>
</dbReference>
<keyword evidence="5" id="KW-1015">Disulfide bond</keyword>
<dbReference type="EMBL" id="BPVZ01000059">
    <property type="protein sequence ID" value="GKV22165.1"/>
    <property type="molecule type" value="Genomic_DNA"/>
</dbReference>
<dbReference type="Gene3D" id="1.20.140.40">
    <property type="entry name" value="Invertase/pectin methylesterase inhibitor family protein"/>
    <property type="match status" value="1"/>
</dbReference>
<dbReference type="GO" id="GO:0048046">
    <property type="term" value="C:apoplast"/>
    <property type="evidence" value="ECO:0007669"/>
    <property type="project" value="UniProtKB-SubCell"/>
</dbReference>
<dbReference type="Pfam" id="PF04043">
    <property type="entry name" value="PMEI"/>
    <property type="match status" value="1"/>
</dbReference>
<dbReference type="PANTHER" id="PTHR31080:SF158">
    <property type="entry name" value="PLANT INVERTASE_PECTIN METHYLESTERASE INHIBITOR SUPERFAMILY PROTEIN"/>
    <property type="match status" value="1"/>
</dbReference>
<organism evidence="9 10">
    <name type="scientific">Rubroshorea leprosula</name>
    <dbReference type="NCBI Taxonomy" id="152421"/>
    <lineage>
        <taxon>Eukaryota</taxon>
        <taxon>Viridiplantae</taxon>
        <taxon>Streptophyta</taxon>
        <taxon>Embryophyta</taxon>
        <taxon>Tracheophyta</taxon>
        <taxon>Spermatophyta</taxon>
        <taxon>Magnoliopsida</taxon>
        <taxon>eudicotyledons</taxon>
        <taxon>Gunneridae</taxon>
        <taxon>Pentapetalae</taxon>
        <taxon>rosids</taxon>
        <taxon>malvids</taxon>
        <taxon>Malvales</taxon>
        <taxon>Dipterocarpaceae</taxon>
        <taxon>Rubroshorea</taxon>
    </lineage>
</organism>
<dbReference type="SMART" id="SM00856">
    <property type="entry name" value="PMEI"/>
    <property type="match status" value="1"/>
</dbReference>
<protein>
    <recommendedName>
        <fullName evidence="8">Pectinesterase inhibitor domain-containing protein</fullName>
    </recommendedName>
</protein>
<evidence type="ECO:0000256" key="4">
    <source>
        <dbReference type="ARBA" id="ARBA00022729"/>
    </source>
</evidence>
<dbReference type="Proteomes" id="UP001054252">
    <property type="component" value="Unassembled WGS sequence"/>
</dbReference>
<keyword evidence="2" id="KW-0052">Apoplast</keyword>
<keyword evidence="10" id="KW-1185">Reference proteome</keyword>
<gene>
    <name evidence="9" type="ORF">SLEP1_g32050</name>
</gene>
<dbReference type="AlphaFoldDB" id="A0AAV5KC64"/>
<feature type="signal peptide" evidence="7">
    <location>
        <begin position="1"/>
        <end position="23"/>
    </location>
</feature>
<dbReference type="FunFam" id="1.20.140.40:FF:000006">
    <property type="entry name" value="Pectinesterase inhibitor 3"/>
    <property type="match status" value="1"/>
</dbReference>
<evidence type="ECO:0000256" key="7">
    <source>
        <dbReference type="SAM" id="SignalP"/>
    </source>
</evidence>
<keyword evidence="3" id="KW-0964">Secreted</keyword>
<comment type="similarity">
    <text evidence="6">Belongs to the PMEI family.</text>
</comment>
<evidence type="ECO:0000256" key="1">
    <source>
        <dbReference type="ARBA" id="ARBA00004271"/>
    </source>
</evidence>
<evidence type="ECO:0000256" key="5">
    <source>
        <dbReference type="ARBA" id="ARBA00023157"/>
    </source>
</evidence>
<comment type="subcellular location">
    <subcellularLocation>
        <location evidence="1">Secreted</location>
        <location evidence="1">Extracellular space</location>
        <location evidence="1">Apoplast</location>
    </subcellularLocation>
</comment>
<dbReference type="SUPFAM" id="SSF101148">
    <property type="entry name" value="Plant invertase/pectin methylesterase inhibitor"/>
    <property type="match status" value="1"/>
</dbReference>
<evidence type="ECO:0000256" key="6">
    <source>
        <dbReference type="ARBA" id="ARBA00038471"/>
    </source>
</evidence>
<evidence type="ECO:0000313" key="10">
    <source>
        <dbReference type="Proteomes" id="UP001054252"/>
    </source>
</evidence>
<feature type="domain" description="Pectinesterase inhibitor" evidence="8">
    <location>
        <begin position="26"/>
        <end position="183"/>
    </location>
</feature>
<proteinExistence type="inferred from homology"/>
<name>A0AAV5KC64_9ROSI</name>
<dbReference type="CDD" id="cd15798">
    <property type="entry name" value="PMEI-like_3"/>
    <property type="match status" value="1"/>
</dbReference>
<accession>A0AAV5KC64</accession>
<comment type="caution">
    <text evidence="9">The sequence shown here is derived from an EMBL/GenBank/DDBJ whole genome shotgun (WGS) entry which is preliminary data.</text>
</comment>
<evidence type="ECO:0000256" key="2">
    <source>
        <dbReference type="ARBA" id="ARBA00022523"/>
    </source>
</evidence>
<reference evidence="9 10" key="1">
    <citation type="journal article" date="2021" name="Commun. Biol.">
        <title>The genome of Shorea leprosula (Dipterocarpaceae) highlights the ecological relevance of drought in aseasonal tropical rainforests.</title>
        <authorList>
            <person name="Ng K.K.S."/>
            <person name="Kobayashi M.J."/>
            <person name="Fawcett J.A."/>
            <person name="Hatakeyama M."/>
            <person name="Paape T."/>
            <person name="Ng C.H."/>
            <person name="Ang C.C."/>
            <person name="Tnah L.H."/>
            <person name="Lee C.T."/>
            <person name="Nishiyama T."/>
            <person name="Sese J."/>
            <person name="O'Brien M.J."/>
            <person name="Copetti D."/>
            <person name="Mohd Noor M.I."/>
            <person name="Ong R.C."/>
            <person name="Putra M."/>
            <person name="Sireger I.Z."/>
            <person name="Indrioko S."/>
            <person name="Kosugi Y."/>
            <person name="Izuno A."/>
            <person name="Isagi Y."/>
            <person name="Lee S.L."/>
            <person name="Shimizu K.K."/>
        </authorList>
    </citation>
    <scope>NUCLEOTIDE SEQUENCE [LARGE SCALE GENOMIC DNA]</scope>
    <source>
        <strain evidence="9">214</strain>
    </source>
</reference>
<evidence type="ECO:0000256" key="3">
    <source>
        <dbReference type="ARBA" id="ARBA00022525"/>
    </source>
</evidence>
<feature type="chain" id="PRO_5043383251" description="Pectinesterase inhibitor domain-containing protein" evidence="7">
    <location>
        <begin position="24"/>
        <end position="198"/>
    </location>
</feature>
<dbReference type="PANTHER" id="PTHR31080">
    <property type="entry name" value="PECTINESTERASE INHIBITOR-LIKE"/>
    <property type="match status" value="1"/>
</dbReference>
<dbReference type="NCBIfam" id="TIGR01614">
    <property type="entry name" value="PME_inhib"/>
    <property type="match status" value="1"/>
</dbReference>
<sequence length="198" mass="21829">MERTEIFLSFSLLVCILNLGGSAFGKANDYVRDACSVTRYQDLCIHSLAPFSHIAKRSPSKWARAGVSVTLAEVKEVAQYLTKLKKSKHVIGRKGVALSDCVEVFGNAVDELHKSLAVLRKLNARNFEEQIEDLTTWLSAVLTDEDTCLEGLKGTDCLSRKELRMLQNRVLNTTYFTSNALALVNKLATTGLGSFDGP</sequence>
<evidence type="ECO:0000259" key="8">
    <source>
        <dbReference type="SMART" id="SM00856"/>
    </source>
</evidence>
<keyword evidence="4 7" id="KW-0732">Signal</keyword>
<dbReference type="GO" id="GO:0004857">
    <property type="term" value="F:enzyme inhibitor activity"/>
    <property type="evidence" value="ECO:0007669"/>
    <property type="project" value="InterPro"/>
</dbReference>
<dbReference type="InterPro" id="IPR051955">
    <property type="entry name" value="PME_Inhibitor"/>
</dbReference>
<evidence type="ECO:0000313" key="9">
    <source>
        <dbReference type="EMBL" id="GKV22165.1"/>
    </source>
</evidence>
<dbReference type="InterPro" id="IPR035513">
    <property type="entry name" value="Invertase/methylesterase_inhib"/>
</dbReference>